<evidence type="ECO:0000313" key="2">
    <source>
        <dbReference type="EMBL" id="RFU31713.1"/>
    </source>
</evidence>
<organism evidence="2 3">
    <name type="scientific">Scytalidium lignicola</name>
    <name type="common">Hyphomycete</name>
    <dbReference type="NCBI Taxonomy" id="5539"/>
    <lineage>
        <taxon>Eukaryota</taxon>
        <taxon>Fungi</taxon>
        <taxon>Dikarya</taxon>
        <taxon>Ascomycota</taxon>
        <taxon>Pezizomycotina</taxon>
        <taxon>Leotiomycetes</taxon>
        <taxon>Leotiomycetes incertae sedis</taxon>
        <taxon>Scytalidium</taxon>
    </lineage>
</organism>
<comment type="caution">
    <text evidence="2">The sequence shown here is derived from an EMBL/GenBank/DDBJ whole genome shotgun (WGS) entry which is preliminary data.</text>
</comment>
<keyword evidence="3" id="KW-1185">Reference proteome</keyword>
<feature type="non-terminal residue" evidence="2">
    <location>
        <position position="191"/>
    </location>
</feature>
<protein>
    <submittedName>
        <fullName evidence="2">Uncharacterized protein</fullName>
    </submittedName>
</protein>
<feature type="region of interest" description="Disordered" evidence="1">
    <location>
        <begin position="1"/>
        <end position="23"/>
    </location>
</feature>
<feature type="region of interest" description="Disordered" evidence="1">
    <location>
        <begin position="107"/>
        <end position="133"/>
    </location>
</feature>
<dbReference type="Proteomes" id="UP000258309">
    <property type="component" value="Unassembled WGS sequence"/>
</dbReference>
<dbReference type="AlphaFoldDB" id="A0A3E2HEX6"/>
<proteinExistence type="predicted"/>
<sequence>MILDKKSRSYFNRRKTDNKKDHGDLIELDAMKKGKPFKGKGKKYYEGKSKKGNSFGISLEELDKRRKNKLCFKYRLPSYMANTHKKDNKSSTTVKVEVMRIPRIMDILSESSEEENSNEERNSSGEEEDQQNLVTVPKVTVETNANEMAIARILKTSSILIRRTQHKGHPQNQEKAVSLNRWRSILGVSGI</sequence>
<feature type="compositionally biased region" description="Basic and acidic residues" evidence="1">
    <location>
        <begin position="14"/>
        <end position="23"/>
    </location>
</feature>
<evidence type="ECO:0000313" key="3">
    <source>
        <dbReference type="Proteomes" id="UP000258309"/>
    </source>
</evidence>
<reference evidence="2 3" key="1">
    <citation type="submission" date="2018-05" db="EMBL/GenBank/DDBJ databases">
        <title>Draft genome sequence of Scytalidium lignicola DSM 105466, a ubiquitous saprotrophic fungus.</title>
        <authorList>
            <person name="Buettner E."/>
            <person name="Gebauer A.M."/>
            <person name="Hofrichter M."/>
            <person name="Liers C."/>
            <person name="Kellner H."/>
        </authorList>
    </citation>
    <scope>NUCLEOTIDE SEQUENCE [LARGE SCALE GENOMIC DNA]</scope>
    <source>
        <strain evidence="2 3">DSM 105466</strain>
    </source>
</reference>
<evidence type="ECO:0000256" key="1">
    <source>
        <dbReference type="SAM" id="MobiDB-lite"/>
    </source>
</evidence>
<name>A0A3E2HEX6_SCYLI</name>
<dbReference type="EMBL" id="NCSJ02000070">
    <property type="protein sequence ID" value="RFU31713.1"/>
    <property type="molecule type" value="Genomic_DNA"/>
</dbReference>
<accession>A0A3E2HEX6</accession>
<gene>
    <name evidence="2" type="ORF">B7463_g4625</name>
</gene>
<feature type="non-terminal residue" evidence="2">
    <location>
        <position position="1"/>
    </location>
</feature>